<evidence type="ECO:0000313" key="2">
    <source>
        <dbReference type="EMBL" id="KAF7384556.1"/>
    </source>
</evidence>
<evidence type="ECO:0000256" key="1">
    <source>
        <dbReference type="SAM" id="MobiDB-lite"/>
    </source>
</evidence>
<dbReference type="EMBL" id="JACSDZ010000017">
    <property type="protein sequence ID" value="KAF7384556.1"/>
    <property type="molecule type" value="Genomic_DNA"/>
</dbReference>
<sequence>MRKTMKNVGVRNDFPAHEHVSKGPKQQQQQQQQQHERILVSYNPIQRTAEEKEEEEREGKEVEALKIRTAGGFRNTHKNT</sequence>
<organism evidence="2 3">
    <name type="scientific">Vespula germanica</name>
    <name type="common">German yellow jacket</name>
    <name type="synonym">Paravespula germanica</name>
    <dbReference type="NCBI Taxonomy" id="30212"/>
    <lineage>
        <taxon>Eukaryota</taxon>
        <taxon>Metazoa</taxon>
        <taxon>Ecdysozoa</taxon>
        <taxon>Arthropoda</taxon>
        <taxon>Hexapoda</taxon>
        <taxon>Insecta</taxon>
        <taxon>Pterygota</taxon>
        <taxon>Neoptera</taxon>
        <taxon>Endopterygota</taxon>
        <taxon>Hymenoptera</taxon>
        <taxon>Apocrita</taxon>
        <taxon>Aculeata</taxon>
        <taxon>Vespoidea</taxon>
        <taxon>Vespidae</taxon>
        <taxon>Vespinae</taxon>
        <taxon>Vespula</taxon>
    </lineage>
</organism>
<protein>
    <submittedName>
        <fullName evidence="2">Uncharacterized protein</fullName>
    </submittedName>
</protein>
<feature type="compositionally biased region" description="Basic and acidic residues" evidence="1">
    <location>
        <begin position="57"/>
        <end position="66"/>
    </location>
</feature>
<dbReference type="Proteomes" id="UP000617340">
    <property type="component" value="Unassembled WGS sequence"/>
</dbReference>
<dbReference type="AlphaFoldDB" id="A0A834JFB3"/>
<feature type="region of interest" description="Disordered" evidence="1">
    <location>
        <begin position="1"/>
        <end position="80"/>
    </location>
</feature>
<evidence type="ECO:0000313" key="3">
    <source>
        <dbReference type="Proteomes" id="UP000617340"/>
    </source>
</evidence>
<reference evidence="2" key="1">
    <citation type="journal article" date="2020" name="G3 (Bethesda)">
        <title>High-Quality Assemblies for Three Invasive Social Wasps from the &lt;i&gt;Vespula&lt;/i&gt; Genus.</title>
        <authorList>
            <person name="Harrop T.W.R."/>
            <person name="Guhlin J."/>
            <person name="McLaughlin G.M."/>
            <person name="Permina E."/>
            <person name="Stockwell P."/>
            <person name="Gilligan J."/>
            <person name="Le Lec M.F."/>
            <person name="Gruber M.A.M."/>
            <person name="Quinn O."/>
            <person name="Lovegrove M."/>
            <person name="Duncan E.J."/>
            <person name="Remnant E.J."/>
            <person name="Van Eeckhoven J."/>
            <person name="Graham B."/>
            <person name="Knapp R.A."/>
            <person name="Langford K.W."/>
            <person name="Kronenberg Z."/>
            <person name="Press M.O."/>
            <person name="Eacker S.M."/>
            <person name="Wilson-Rankin E.E."/>
            <person name="Purcell J."/>
            <person name="Lester P.J."/>
            <person name="Dearden P.K."/>
        </authorList>
    </citation>
    <scope>NUCLEOTIDE SEQUENCE</scope>
    <source>
        <strain evidence="2">Linc-1</strain>
    </source>
</reference>
<name>A0A834JFB3_VESGE</name>
<gene>
    <name evidence="2" type="ORF">HZH68_014168</name>
</gene>
<proteinExistence type="predicted"/>
<comment type="caution">
    <text evidence="2">The sequence shown here is derived from an EMBL/GenBank/DDBJ whole genome shotgun (WGS) entry which is preliminary data.</text>
</comment>
<keyword evidence="3" id="KW-1185">Reference proteome</keyword>
<accession>A0A834JFB3</accession>